<comment type="caution">
    <text evidence="1">The sequence shown here is derived from an EMBL/GenBank/DDBJ whole genome shotgun (WGS) entry which is preliminary data.</text>
</comment>
<sequence length="137" mass="15599">MDRETWWWDDGVQEATRKKKGLFKKWQGSNSPEDREAYGAAKRACKKAVARARSKSLAPLYDKLETVEGQKLIFKLARAREKATRDISKCLFVRDAQGKLLSCLTNSIPITFLPNRLLTLVLFPLFPPTKLALLFAT</sequence>
<accession>A0AAD7Z054</accession>
<name>A0AAD7Z054_MYTSE</name>
<evidence type="ECO:0000313" key="2">
    <source>
        <dbReference type="Proteomes" id="UP001231518"/>
    </source>
</evidence>
<evidence type="ECO:0000313" key="1">
    <source>
        <dbReference type="EMBL" id="KAJ8732897.1"/>
    </source>
</evidence>
<proteinExistence type="predicted"/>
<dbReference type="AlphaFoldDB" id="A0AAD7Z054"/>
<dbReference type="Proteomes" id="UP001231518">
    <property type="component" value="Chromosome 6"/>
</dbReference>
<gene>
    <name evidence="1" type="ORF">PYW07_015496</name>
</gene>
<reference evidence="1" key="1">
    <citation type="submission" date="2023-03" db="EMBL/GenBank/DDBJ databases">
        <title>Chromosome-level genomes of two armyworms, Mythimna separata and Mythimna loreyi, provide insights into the biosynthesis and reception of sex pheromones.</title>
        <authorList>
            <person name="Zhao H."/>
        </authorList>
    </citation>
    <scope>NUCLEOTIDE SEQUENCE</scope>
    <source>
        <strain evidence="1">BeijingLab</strain>
        <tissue evidence="1">Pupa</tissue>
    </source>
</reference>
<protein>
    <submittedName>
        <fullName evidence="1">Uncharacterized protein</fullName>
    </submittedName>
</protein>
<organism evidence="1 2">
    <name type="scientific">Mythimna separata</name>
    <name type="common">Oriental armyworm</name>
    <name type="synonym">Pseudaletia separata</name>
    <dbReference type="NCBI Taxonomy" id="271217"/>
    <lineage>
        <taxon>Eukaryota</taxon>
        <taxon>Metazoa</taxon>
        <taxon>Ecdysozoa</taxon>
        <taxon>Arthropoda</taxon>
        <taxon>Hexapoda</taxon>
        <taxon>Insecta</taxon>
        <taxon>Pterygota</taxon>
        <taxon>Neoptera</taxon>
        <taxon>Endopterygota</taxon>
        <taxon>Lepidoptera</taxon>
        <taxon>Glossata</taxon>
        <taxon>Ditrysia</taxon>
        <taxon>Noctuoidea</taxon>
        <taxon>Noctuidae</taxon>
        <taxon>Noctuinae</taxon>
        <taxon>Hadenini</taxon>
        <taxon>Mythimna</taxon>
    </lineage>
</organism>
<dbReference type="EMBL" id="JARGEI010000004">
    <property type="protein sequence ID" value="KAJ8732897.1"/>
    <property type="molecule type" value="Genomic_DNA"/>
</dbReference>
<keyword evidence="2" id="KW-1185">Reference proteome</keyword>